<dbReference type="InterPro" id="IPR036890">
    <property type="entry name" value="HATPase_C_sf"/>
</dbReference>
<keyword evidence="9" id="KW-0067">ATP-binding</keyword>
<evidence type="ECO:0000313" key="16">
    <source>
        <dbReference type="Proteomes" id="UP000706039"/>
    </source>
</evidence>
<dbReference type="Pfam" id="PF13493">
    <property type="entry name" value="DUF4118"/>
    <property type="match status" value="1"/>
</dbReference>
<keyword evidence="10 13" id="KW-1133">Transmembrane helix</keyword>
<keyword evidence="11" id="KW-0902">Two-component regulatory system</keyword>
<evidence type="ECO:0000256" key="2">
    <source>
        <dbReference type="ARBA" id="ARBA00004141"/>
    </source>
</evidence>
<keyword evidence="12 13" id="KW-0472">Membrane</keyword>
<evidence type="ECO:0000256" key="3">
    <source>
        <dbReference type="ARBA" id="ARBA00012438"/>
    </source>
</evidence>
<comment type="caution">
    <text evidence="15">The sequence shown here is derived from an EMBL/GenBank/DDBJ whole genome shotgun (WGS) entry which is preliminary data.</text>
</comment>
<dbReference type="SMART" id="SM00387">
    <property type="entry name" value="HATPase_c"/>
    <property type="match status" value="1"/>
</dbReference>
<feature type="transmembrane region" description="Helical" evidence="13">
    <location>
        <begin position="46"/>
        <end position="64"/>
    </location>
</feature>
<proteinExistence type="predicted"/>
<keyword evidence="7" id="KW-0547">Nucleotide-binding</keyword>
<keyword evidence="8" id="KW-0418">Kinase</keyword>
<dbReference type="InterPro" id="IPR038318">
    <property type="entry name" value="KdpD_sf"/>
</dbReference>
<evidence type="ECO:0000256" key="1">
    <source>
        <dbReference type="ARBA" id="ARBA00000085"/>
    </source>
</evidence>
<dbReference type="InterPro" id="IPR003594">
    <property type="entry name" value="HATPase_dom"/>
</dbReference>
<dbReference type="InterPro" id="IPR005467">
    <property type="entry name" value="His_kinase_dom"/>
</dbReference>
<dbReference type="Pfam" id="PF07568">
    <property type="entry name" value="HisKA_2"/>
    <property type="match status" value="1"/>
</dbReference>
<dbReference type="PANTHER" id="PTHR41523">
    <property type="entry name" value="TWO-COMPONENT SYSTEM SENSOR PROTEIN"/>
    <property type="match status" value="1"/>
</dbReference>
<dbReference type="InterPro" id="IPR011495">
    <property type="entry name" value="Sig_transdc_His_kin_sub2_dim/P"/>
</dbReference>
<dbReference type="EMBL" id="JAINVV010000004">
    <property type="protein sequence ID" value="MBY8822009.1"/>
    <property type="molecule type" value="Genomic_DNA"/>
</dbReference>
<evidence type="ECO:0000256" key="5">
    <source>
        <dbReference type="ARBA" id="ARBA00022679"/>
    </source>
</evidence>
<name>A0ABS7PL24_9SPHN</name>
<dbReference type="Pfam" id="PF02518">
    <property type="entry name" value="HATPase_c"/>
    <property type="match status" value="1"/>
</dbReference>
<feature type="transmembrane region" description="Helical" evidence="13">
    <location>
        <begin position="99"/>
        <end position="123"/>
    </location>
</feature>
<organism evidence="15 16">
    <name type="scientific">Sphingomonas colocasiae</name>
    <dbReference type="NCBI Taxonomy" id="1848973"/>
    <lineage>
        <taxon>Bacteria</taxon>
        <taxon>Pseudomonadati</taxon>
        <taxon>Pseudomonadota</taxon>
        <taxon>Alphaproteobacteria</taxon>
        <taxon>Sphingomonadales</taxon>
        <taxon>Sphingomonadaceae</taxon>
        <taxon>Sphingomonas</taxon>
    </lineage>
</organism>
<dbReference type="RefSeq" id="WP_222989126.1">
    <property type="nucleotide sequence ID" value="NZ_JAINVV010000004.1"/>
</dbReference>
<feature type="transmembrane region" description="Helical" evidence="13">
    <location>
        <begin position="20"/>
        <end position="40"/>
    </location>
</feature>
<dbReference type="PANTHER" id="PTHR41523:SF8">
    <property type="entry name" value="ETHYLENE RESPONSE SENSOR PROTEIN"/>
    <property type="match status" value="1"/>
</dbReference>
<keyword evidence="16" id="KW-1185">Reference proteome</keyword>
<evidence type="ECO:0000256" key="11">
    <source>
        <dbReference type="ARBA" id="ARBA00023012"/>
    </source>
</evidence>
<evidence type="ECO:0000313" key="15">
    <source>
        <dbReference type="EMBL" id="MBY8822009.1"/>
    </source>
</evidence>
<evidence type="ECO:0000256" key="7">
    <source>
        <dbReference type="ARBA" id="ARBA00022741"/>
    </source>
</evidence>
<evidence type="ECO:0000256" key="8">
    <source>
        <dbReference type="ARBA" id="ARBA00022777"/>
    </source>
</evidence>
<evidence type="ECO:0000256" key="4">
    <source>
        <dbReference type="ARBA" id="ARBA00022553"/>
    </source>
</evidence>
<gene>
    <name evidence="15" type="ORF">K7G82_06885</name>
</gene>
<accession>A0ABS7PL24</accession>
<evidence type="ECO:0000256" key="13">
    <source>
        <dbReference type="SAM" id="Phobius"/>
    </source>
</evidence>
<protein>
    <recommendedName>
        <fullName evidence="3">histidine kinase</fullName>
        <ecNumber evidence="3">2.7.13.3</ecNumber>
    </recommendedName>
</protein>
<dbReference type="EC" id="2.7.13.3" evidence="3"/>
<reference evidence="15 16" key="1">
    <citation type="submission" date="2021-08" db="EMBL/GenBank/DDBJ databases">
        <authorList>
            <person name="Tuo L."/>
        </authorList>
    </citation>
    <scope>NUCLEOTIDE SEQUENCE [LARGE SCALE GENOMIC DNA]</scope>
    <source>
        <strain evidence="15 16">JCM 31229</strain>
    </source>
</reference>
<evidence type="ECO:0000256" key="6">
    <source>
        <dbReference type="ARBA" id="ARBA00022692"/>
    </source>
</evidence>
<dbReference type="SUPFAM" id="SSF55874">
    <property type="entry name" value="ATPase domain of HSP90 chaperone/DNA topoisomerase II/histidine kinase"/>
    <property type="match status" value="1"/>
</dbReference>
<dbReference type="PROSITE" id="PS50109">
    <property type="entry name" value="HIS_KIN"/>
    <property type="match status" value="1"/>
</dbReference>
<dbReference type="InterPro" id="IPR025201">
    <property type="entry name" value="KdpD_TM"/>
</dbReference>
<evidence type="ECO:0000256" key="12">
    <source>
        <dbReference type="ARBA" id="ARBA00023136"/>
    </source>
</evidence>
<evidence type="ECO:0000256" key="9">
    <source>
        <dbReference type="ARBA" id="ARBA00022840"/>
    </source>
</evidence>
<evidence type="ECO:0000256" key="10">
    <source>
        <dbReference type="ARBA" id="ARBA00022989"/>
    </source>
</evidence>
<keyword evidence="5" id="KW-0808">Transferase</keyword>
<keyword evidence="4" id="KW-0597">Phosphoprotein</keyword>
<feature type="domain" description="Histidine kinase" evidence="14">
    <location>
        <begin position="145"/>
        <end position="334"/>
    </location>
</feature>
<dbReference type="Gene3D" id="1.20.120.620">
    <property type="entry name" value="Backbone structure of the membrane domain of e. Coli histidine kinase receptor kdpd"/>
    <property type="match status" value="1"/>
</dbReference>
<dbReference type="Gene3D" id="3.30.565.10">
    <property type="entry name" value="Histidine kinase-like ATPase, C-terminal domain"/>
    <property type="match status" value="1"/>
</dbReference>
<sequence>MSGRVQAFVERLPLLADRQLLAMLAALLAAGIGLGLRLLSAPWMPPGYPFLTFFPMVVATTLLFGWKPGTLCAVASGALAWYFFITPTTVFAFDAGIAVALSFFALVVGAEIVLIHALQTFVARAARERETSRLLAENRELLFRELQHRVSNNLQVVAGLLTLQKRGVTDKRARDALDEAARRLTLIGKISRQLHDTTGGHVPVGPFLDTLCGDVLSASGRDDVALEVSVDDGIEIGPDAKIPIALIVAESIANAIEHGFANGSAGSIGVRLNRTPSGLLLEVSDNGAGPPEGFRLEDSQSLGLRIAQMLARQLGGSFTLVREERTRALLAMPG</sequence>
<evidence type="ECO:0000259" key="14">
    <source>
        <dbReference type="PROSITE" id="PS50109"/>
    </source>
</evidence>
<feature type="transmembrane region" description="Helical" evidence="13">
    <location>
        <begin position="71"/>
        <end position="93"/>
    </location>
</feature>
<comment type="catalytic activity">
    <reaction evidence="1">
        <text>ATP + protein L-histidine = ADP + protein N-phospho-L-histidine.</text>
        <dbReference type="EC" id="2.7.13.3"/>
    </reaction>
</comment>
<comment type="subcellular location">
    <subcellularLocation>
        <location evidence="2">Membrane</location>
        <topology evidence="2">Multi-pass membrane protein</topology>
    </subcellularLocation>
</comment>
<keyword evidence="6 13" id="KW-0812">Transmembrane</keyword>
<dbReference type="Proteomes" id="UP000706039">
    <property type="component" value="Unassembled WGS sequence"/>
</dbReference>